<protein>
    <submittedName>
        <fullName evidence="1">Uncharacterized protein</fullName>
    </submittedName>
</protein>
<feature type="non-terminal residue" evidence="1">
    <location>
        <position position="1"/>
    </location>
</feature>
<reference evidence="2" key="2">
    <citation type="submission" date="2015-01" db="EMBL/GenBank/DDBJ databases">
        <title>Evolutionary Origins and Diversification of the Mycorrhizal Mutualists.</title>
        <authorList>
            <consortium name="DOE Joint Genome Institute"/>
            <consortium name="Mycorrhizal Genomics Consortium"/>
            <person name="Kohler A."/>
            <person name="Kuo A."/>
            <person name="Nagy L.G."/>
            <person name="Floudas D."/>
            <person name="Copeland A."/>
            <person name="Barry K.W."/>
            <person name="Cichocki N."/>
            <person name="Veneault-Fourrey C."/>
            <person name="LaButti K."/>
            <person name="Lindquist E.A."/>
            <person name="Lipzen A."/>
            <person name="Lundell T."/>
            <person name="Morin E."/>
            <person name="Murat C."/>
            <person name="Riley R."/>
            <person name="Ohm R."/>
            <person name="Sun H."/>
            <person name="Tunlid A."/>
            <person name="Henrissat B."/>
            <person name="Grigoriev I.V."/>
            <person name="Hibbett D.S."/>
            <person name="Martin F."/>
        </authorList>
    </citation>
    <scope>NUCLEOTIDE SEQUENCE [LARGE SCALE GENOMIC DNA]</scope>
    <source>
        <strain evidence="2">Ve08.2h10</strain>
    </source>
</reference>
<reference evidence="1 2" key="1">
    <citation type="submission" date="2014-04" db="EMBL/GenBank/DDBJ databases">
        <authorList>
            <consortium name="DOE Joint Genome Institute"/>
            <person name="Kuo A."/>
            <person name="Kohler A."/>
            <person name="Jargeat P."/>
            <person name="Nagy L.G."/>
            <person name="Floudas D."/>
            <person name="Copeland A."/>
            <person name="Barry K.W."/>
            <person name="Cichocki N."/>
            <person name="Veneault-Fourrey C."/>
            <person name="LaButti K."/>
            <person name="Lindquist E.A."/>
            <person name="Lipzen A."/>
            <person name="Lundell T."/>
            <person name="Morin E."/>
            <person name="Murat C."/>
            <person name="Sun H."/>
            <person name="Tunlid A."/>
            <person name="Henrissat B."/>
            <person name="Grigoriev I.V."/>
            <person name="Hibbett D.S."/>
            <person name="Martin F."/>
            <person name="Nordberg H.P."/>
            <person name="Cantor M.N."/>
            <person name="Hua S.X."/>
        </authorList>
    </citation>
    <scope>NUCLEOTIDE SEQUENCE [LARGE SCALE GENOMIC DNA]</scope>
    <source>
        <strain evidence="1 2">Ve08.2h10</strain>
    </source>
</reference>
<sequence>ITCLWQYLALLQRSGIGHDGLKSGKQSLFCPACPQPGVNLPDDWEQVYPK</sequence>
<accession>A0A0D0DJP5</accession>
<dbReference type="OrthoDB" id="3257613at2759"/>
<dbReference type="HOGENOM" id="CLU_003703_8_1_1"/>
<evidence type="ECO:0000313" key="1">
    <source>
        <dbReference type="EMBL" id="KIK78355.1"/>
    </source>
</evidence>
<dbReference type="InParanoid" id="A0A0D0DJP5"/>
<gene>
    <name evidence="1" type="ORF">PAXRUDRAFT_164221</name>
</gene>
<dbReference type="AlphaFoldDB" id="A0A0D0DJP5"/>
<evidence type="ECO:0000313" key="2">
    <source>
        <dbReference type="Proteomes" id="UP000054538"/>
    </source>
</evidence>
<name>A0A0D0DJP5_9AGAM</name>
<dbReference type="EMBL" id="KN826617">
    <property type="protein sequence ID" value="KIK78355.1"/>
    <property type="molecule type" value="Genomic_DNA"/>
</dbReference>
<dbReference type="Proteomes" id="UP000054538">
    <property type="component" value="Unassembled WGS sequence"/>
</dbReference>
<proteinExistence type="predicted"/>
<organism evidence="1 2">
    <name type="scientific">Paxillus rubicundulus Ve08.2h10</name>
    <dbReference type="NCBI Taxonomy" id="930991"/>
    <lineage>
        <taxon>Eukaryota</taxon>
        <taxon>Fungi</taxon>
        <taxon>Dikarya</taxon>
        <taxon>Basidiomycota</taxon>
        <taxon>Agaricomycotina</taxon>
        <taxon>Agaricomycetes</taxon>
        <taxon>Agaricomycetidae</taxon>
        <taxon>Boletales</taxon>
        <taxon>Paxilineae</taxon>
        <taxon>Paxillaceae</taxon>
        <taxon>Paxillus</taxon>
    </lineage>
</organism>
<keyword evidence="2" id="KW-1185">Reference proteome</keyword>